<keyword evidence="3" id="KW-1185">Reference proteome</keyword>
<evidence type="ECO:0000256" key="1">
    <source>
        <dbReference type="SAM" id="Phobius"/>
    </source>
</evidence>
<sequence>MVEPTSPTPSPFVPTRTISQLHSGTQFLIISAVGSIIVSLFVAFAMFLRKRRKAENTTAYITPLIH</sequence>
<dbReference type="EMBL" id="DS114033">
    <property type="protein sequence ID" value="EAX91473.1"/>
    <property type="molecule type" value="Genomic_DNA"/>
</dbReference>
<evidence type="ECO:0000313" key="3">
    <source>
        <dbReference type="Proteomes" id="UP000001542"/>
    </source>
</evidence>
<gene>
    <name evidence="2" type="ORF">TVAG_276920</name>
</gene>
<keyword evidence="1" id="KW-1133">Transmembrane helix</keyword>
<evidence type="ECO:0000313" key="2">
    <source>
        <dbReference type="EMBL" id="EAX91473.1"/>
    </source>
</evidence>
<keyword evidence="1" id="KW-0812">Transmembrane</keyword>
<dbReference type="InParanoid" id="A2FUF2"/>
<reference evidence="2" key="1">
    <citation type="submission" date="2006-10" db="EMBL/GenBank/DDBJ databases">
        <authorList>
            <person name="Amadeo P."/>
            <person name="Zhao Q."/>
            <person name="Wortman J."/>
            <person name="Fraser-Liggett C."/>
            <person name="Carlton J."/>
        </authorList>
    </citation>
    <scope>NUCLEOTIDE SEQUENCE</scope>
    <source>
        <strain evidence="2">G3</strain>
    </source>
</reference>
<accession>A2FUF2</accession>
<reference evidence="2" key="2">
    <citation type="journal article" date="2007" name="Science">
        <title>Draft genome sequence of the sexually transmitted pathogen Trichomonas vaginalis.</title>
        <authorList>
            <person name="Carlton J.M."/>
            <person name="Hirt R.P."/>
            <person name="Silva J.C."/>
            <person name="Delcher A.L."/>
            <person name="Schatz M."/>
            <person name="Zhao Q."/>
            <person name="Wortman J.R."/>
            <person name="Bidwell S.L."/>
            <person name="Alsmark U.C.M."/>
            <person name="Besteiro S."/>
            <person name="Sicheritz-Ponten T."/>
            <person name="Noel C.J."/>
            <person name="Dacks J.B."/>
            <person name="Foster P.G."/>
            <person name="Simillion C."/>
            <person name="Van de Peer Y."/>
            <person name="Miranda-Saavedra D."/>
            <person name="Barton G.J."/>
            <person name="Westrop G.D."/>
            <person name="Mueller S."/>
            <person name="Dessi D."/>
            <person name="Fiori P.L."/>
            <person name="Ren Q."/>
            <person name="Paulsen I."/>
            <person name="Zhang H."/>
            <person name="Bastida-Corcuera F.D."/>
            <person name="Simoes-Barbosa A."/>
            <person name="Brown M.T."/>
            <person name="Hayes R.D."/>
            <person name="Mukherjee M."/>
            <person name="Okumura C.Y."/>
            <person name="Schneider R."/>
            <person name="Smith A.J."/>
            <person name="Vanacova S."/>
            <person name="Villalvazo M."/>
            <person name="Haas B.J."/>
            <person name="Pertea M."/>
            <person name="Feldblyum T.V."/>
            <person name="Utterback T.R."/>
            <person name="Shu C.L."/>
            <person name="Osoegawa K."/>
            <person name="de Jong P.J."/>
            <person name="Hrdy I."/>
            <person name="Horvathova L."/>
            <person name="Zubacova Z."/>
            <person name="Dolezal P."/>
            <person name="Malik S.B."/>
            <person name="Logsdon J.M. Jr."/>
            <person name="Henze K."/>
            <person name="Gupta A."/>
            <person name="Wang C.C."/>
            <person name="Dunne R.L."/>
            <person name="Upcroft J.A."/>
            <person name="Upcroft P."/>
            <person name="White O."/>
            <person name="Salzberg S.L."/>
            <person name="Tang P."/>
            <person name="Chiu C.-H."/>
            <person name="Lee Y.-S."/>
            <person name="Embley T.M."/>
            <person name="Coombs G.H."/>
            <person name="Mottram J.C."/>
            <person name="Tachezy J."/>
            <person name="Fraser-Liggett C.M."/>
            <person name="Johnson P.J."/>
        </authorList>
    </citation>
    <scope>NUCLEOTIDE SEQUENCE [LARGE SCALE GENOMIC DNA]</scope>
    <source>
        <strain evidence="2">G3</strain>
    </source>
</reference>
<keyword evidence="1" id="KW-0472">Membrane</keyword>
<dbReference type="KEGG" id="tva:4749168"/>
<protein>
    <submittedName>
        <fullName evidence="2">Uncharacterized protein</fullName>
    </submittedName>
</protein>
<dbReference type="VEuPathDB" id="TrichDB:TVAGG3_0883810"/>
<dbReference type="VEuPathDB" id="TrichDB:TVAG_276920"/>
<name>A2FUF2_TRIV3</name>
<feature type="transmembrane region" description="Helical" evidence="1">
    <location>
        <begin position="27"/>
        <end position="48"/>
    </location>
</feature>
<organism evidence="2 3">
    <name type="scientific">Trichomonas vaginalis (strain ATCC PRA-98 / G3)</name>
    <dbReference type="NCBI Taxonomy" id="412133"/>
    <lineage>
        <taxon>Eukaryota</taxon>
        <taxon>Metamonada</taxon>
        <taxon>Parabasalia</taxon>
        <taxon>Trichomonadida</taxon>
        <taxon>Trichomonadidae</taxon>
        <taxon>Trichomonas</taxon>
    </lineage>
</organism>
<dbReference type="AlphaFoldDB" id="A2FUF2"/>
<dbReference type="RefSeq" id="XP_001304403.1">
    <property type="nucleotide sequence ID" value="XM_001304402.1"/>
</dbReference>
<proteinExistence type="predicted"/>
<dbReference type="Proteomes" id="UP000001542">
    <property type="component" value="Unassembled WGS sequence"/>
</dbReference>